<evidence type="ECO:0000256" key="1">
    <source>
        <dbReference type="SAM" id="Phobius"/>
    </source>
</evidence>
<proteinExistence type="predicted"/>
<organism evidence="2 3">
    <name type="scientific">Amycolatopsis ultiminotia</name>
    <dbReference type="NCBI Taxonomy" id="543629"/>
    <lineage>
        <taxon>Bacteria</taxon>
        <taxon>Bacillati</taxon>
        <taxon>Actinomycetota</taxon>
        <taxon>Actinomycetes</taxon>
        <taxon>Pseudonocardiales</taxon>
        <taxon>Pseudonocardiaceae</taxon>
        <taxon>Amycolatopsis</taxon>
    </lineage>
</organism>
<keyword evidence="1" id="KW-0472">Membrane</keyword>
<reference evidence="3" key="1">
    <citation type="journal article" date="2019" name="Int. J. Syst. Evol. Microbiol.">
        <title>The Global Catalogue of Microorganisms (GCM) 10K type strain sequencing project: providing services to taxonomists for standard genome sequencing and annotation.</title>
        <authorList>
            <consortium name="The Broad Institute Genomics Platform"/>
            <consortium name="The Broad Institute Genome Sequencing Center for Infectious Disease"/>
            <person name="Wu L."/>
            <person name="Ma J."/>
        </authorList>
    </citation>
    <scope>NUCLEOTIDE SEQUENCE [LARGE SCALE GENOMIC DNA]</scope>
    <source>
        <strain evidence="3">JCM 16898</strain>
    </source>
</reference>
<comment type="caution">
    <text evidence="2">The sequence shown here is derived from an EMBL/GenBank/DDBJ whole genome shotgun (WGS) entry which is preliminary data.</text>
</comment>
<keyword evidence="1" id="KW-1133">Transmembrane helix</keyword>
<evidence type="ECO:0000313" key="2">
    <source>
        <dbReference type="EMBL" id="GAA3554240.1"/>
    </source>
</evidence>
<gene>
    <name evidence="2" type="ORF">GCM10022222_42370</name>
</gene>
<feature type="transmembrane region" description="Helical" evidence="1">
    <location>
        <begin position="130"/>
        <end position="151"/>
    </location>
</feature>
<dbReference type="RefSeq" id="WP_344862345.1">
    <property type="nucleotide sequence ID" value="NZ_BAAAZN010000008.1"/>
</dbReference>
<sequence>MLLFGVLREALAPILEAAVGAAVSLVLGMLGIRQRPSNGQERDEPQRPTLNDRINELRDNLASSAFLIDEINAELQLQTTALDRIRAEAEENQRLAELNKAQADAVREVMSKTLNDAQRKAASKGSKQQWLFFGAGLAFSVPLGVVVNFLYDVIAH</sequence>
<keyword evidence="3" id="KW-1185">Reference proteome</keyword>
<feature type="transmembrane region" description="Helical" evidence="1">
    <location>
        <begin position="12"/>
        <end position="32"/>
    </location>
</feature>
<dbReference type="Proteomes" id="UP001500689">
    <property type="component" value="Unassembled WGS sequence"/>
</dbReference>
<protein>
    <submittedName>
        <fullName evidence="2">Uncharacterized protein</fullName>
    </submittedName>
</protein>
<evidence type="ECO:0000313" key="3">
    <source>
        <dbReference type="Proteomes" id="UP001500689"/>
    </source>
</evidence>
<keyword evidence="1" id="KW-0812">Transmembrane</keyword>
<accession>A0ABP6WNL4</accession>
<dbReference type="EMBL" id="BAAAZN010000008">
    <property type="protein sequence ID" value="GAA3554240.1"/>
    <property type="molecule type" value="Genomic_DNA"/>
</dbReference>
<name>A0ABP6WNL4_9PSEU</name>